<proteinExistence type="predicted"/>
<dbReference type="EMBL" id="CP145892">
    <property type="protein sequence ID" value="WWP19192.1"/>
    <property type="molecule type" value="Genomic_DNA"/>
</dbReference>
<gene>
    <name evidence="2" type="ORF">V6668_22255</name>
</gene>
<dbReference type="AlphaFoldDB" id="A0ABD8ANM7"/>
<evidence type="ECO:0000313" key="3">
    <source>
        <dbReference type="Proteomes" id="UP001364764"/>
    </source>
</evidence>
<protein>
    <recommendedName>
        <fullName evidence="4">MotA/TolQ/ExbB proton channel domain-containing protein</fullName>
    </recommendedName>
</protein>
<keyword evidence="1" id="KW-1133">Transmembrane helix</keyword>
<dbReference type="Proteomes" id="UP001364764">
    <property type="component" value="Chromosome"/>
</dbReference>
<sequence length="623" mass="71261">MATFFTSTEFAWGYIGLMVSIFVLCLFFVLIPYWNSKKAESDIKAKLDELSNITEMTAKFHSFNDWMENQDNKYIKGHLLPAWKSFYVKYMSYQQKGILYTPDVYDFFFEEPLVHKFGKRKFAEVVAGIFLSMGIVGTFVGIAFGVSQVHVNGDSSTMQDGISSLLTGMKVKFASSIAGVLLSLIWQLIDKGIFYPRLTNAFGSIRQQLDESFPTQDQSTLLFSMDQRQEKQMQDFQSFLSDVLIPNMVNGVADSIQKSLAPQMERTEKMMTDLMQTSTVNQSEGMQQMVNQFVTQLNELTGDHMKNLGEALNNTVEWQKKVHEEMGALVQSMQDSAAGQSAMVDKTTVLTEHIHNYTERITDYQTVLEKTVSELNETTEKNSELQKVTADLLDKMTEERNTFNGYFENHMNTLRENVDSIVTQTGLQVTFQQRLEENLQRISSITQSQQSLAVTLSQQAELSQRSNQELELIFDKFTNNNTEFVHIQEDMQSLMREIQHEREAVGNISTRVQDQLAEQLESMDQRVEHLQQVWTSASESMSKTNKHLEVSMNQFTDDMHRGLQNTFNQFDQELTKSVQHLASGVDAIQEGLIDLPDAMQTLKQTVLEINRQSKRIMNPVTSE</sequence>
<dbReference type="RefSeq" id="WP_076328196.1">
    <property type="nucleotide sequence ID" value="NZ_CP145892.1"/>
</dbReference>
<accession>A0ABD8ANM7</accession>
<feature type="transmembrane region" description="Helical" evidence="1">
    <location>
        <begin position="125"/>
        <end position="151"/>
    </location>
</feature>
<evidence type="ECO:0000256" key="1">
    <source>
        <dbReference type="SAM" id="Phobius"/>
    </source>
</evidence>
<keyword evidence="1" id="KW-0812">Transmembrane</keyword>
<organism evidence="2 3">
    <name type="scientific">Paenibacillus amylolyticus</name>
    <dbReference type="NCBI Taxonomy" id="1451"/>
    <lineage>
        <taxon>Bacteria</taxon>
        <taxon>Bacillati</taxon>
        <taxon>Bacillota</taxon>
        <taxon>Bacilli</taxon>
        <taxon>Bacillales</taxon>
        <taxon>Paenibacillaceae</taxon>
        <taxon>Paenibacillus</taxon>
    </lineage>
</organism>
<keyword evidence="1" id="KW-0472">Membrane</keyword>
<name>A0ABD8ANM7_PAEAM</name>
<evidence type="ECO:0000313" key="2">
    <source>
        <dbReference type="EMBL" id="WWP19192.1"/>
    </source>
</evidence>
<reference evidence="2 3" key="1">
    <citation type="submission" date="2024-02" db="EMBL/GenBank/DDBJ databases">
        <title>Complete sequences of two Paenibacillus sp. strains and one Lysinibacillus strain isolated from the environment on STAA medium highlight biotechnological potential.</title>
        <authorList>
            <person name="Attere S.A."/>
            <person name="Piche L.C."/>
            <person name="Intertaglia L."/>
            <person name="Lami R."/>
            <person name="Charette S.J."/>
            <person name="Vincent A.T."/>
        </authorList>
    </citation>
    <scope>NUCLEOTIDE SEQUENCE [LARGE SCALE GENOMIC DNA]</scope>
    <source>
        <strain evidence="2 3">Y5S-7</strain>
    </source>
</reference>
<evidence type="ECO:0008006" key="4">
    <source>
        <dbReference type="Google" id="ProtNLM"/>
    </source>
</evidence>
<dbReference type="GeneID" id="93478250"/>
<feature type="transmembrane region" description="Helical" evidence="1">
    <location>
        <begin position="12"/>
        <end position="34"/>
    </location>
</feature>